<dbReference type="InterPro" id="IPR029035">
    <property type="entry name" value="DHS-like_NAD/FAD-binding_dom"/>
</dbReference>
<keyword evidence="5" id="KW-0520">NAD</keyword>
<evidence type="ECO:0000256" key="8">
    <source>
        <dbReference type="PROSITE-ProRule" id="PRU00236"/>
    </source>
</evidence>
<dbReference type="InterPro" id="IPR003000">
    <property type="entry name" value="Sirtuin"/>
</dbReference>
<protein>
    <recommendedName>
        <fullName evidence="9">Deacetylase sirtuin-type domain-containing protein</fullName>
    </recommendedName>
</protein>
<comment type="catalytic activity">
    <reaction evidence="6">
        <text>N(6)-hexadecanoyl-L-lysyl-[protein] + NAD(+) + H2O = 2''-O-hexadecanoyl-ADP-D-ribose + nicotinamide + L-lysyl-[protein]</text>
        <dbReference type="Rhea" id="RHEA:70563"/>
        <dbReference type="Rhea" id="RHEA-COMP:9752"/>
        <dbReference type="Rhea" id="RHEA-COMP:14175"/>
        <dbReference type="ChEBI" id="CHEBI:15377"/>
        <dbReference type="ChEBI" id="CHEBI:17154"/>
        <dbReference type="ChEBI" id="CHEBI:29969"/>
        <dbReference type="ChEBI" id="CHEBI:57540"/>
        <dbReference type="ChEBI" id="CHEBI:138936"/>
        <dbReference type="ChEBI" id="CHEBI:189673"/>
    </reaction>
    <physiologicalReaction direction="left-to-right" evidence="6">
        <dbReference type="Rhea" id="RHEA:70564"/>
    </physiologicalReaction>
</comment>
<dbReference type="PANTHER" id="PTHR11085:SF6">
    <property type="entry name" value="NAD-DEPENDENT PROTEIN DEACETYLASE SIRTUIN-2"/>
    <property type="match status" value="1"/>
</dbReference>
<gene>
    <name evidence="10" type="ORF">NP493_1991g00011</name>
</gene>
<dbReference type="InterPro" id="IPR050134">
    <property type="entry name" value="NAD-dep_sirtuin_deacylases"/>
</dbReference>
<keyword evidence="2" id="KW-0808">Transferase</keyword>
<keyword evidence="4" id="KW-0862">Zinc</keyword>
<dbReference type="EMBL" id="JAODUO010001990">
    <property type="protein sequence ID" value="KAK2156218.1"/>
    <property type="molecule type" value="Genomic_DNA"/>
</dbReference>
<comment type="caution">
    <text evidence="10">The sequence shown here is derived from an EMBL/GenBank/DDBJ whole genome shotgun (WGS) entry which is preliminary data.</text>
</comment>
<evidence type="ECO:0000256" key="3">
    <source>
        <dbReference type="ARBA" id="ARBA00022723"/>
    </source>
</evidence>
<dbReference type="GO" id="GO:0005634">
    <property type="term" value="C:nucleus"/>
    <property type="evidence" value="ECO:0007669"/>
    <property type="project" value="TreeGrafter"/>
</dbReference>
<dbReference type="PANTHER" id="PTHR11085">
    <property type="entry name" value="NAD-DEPENDENT PROTEIN DEACYLASE SIRTUIN-5, MITOCHONDRIAL-RELATED"/>
    <property type="match status" value="1"/>
</dbReference>
<evidence type="ECO:0000313" key="11">
    <source>
        <dbReference type="Proteomes" id="UP001209878"/>
    </source>
</evidence>
<comment type="caution">
    <text evidence="8">Lacks conserved residue(s) required for the propagation of feature annotation.</text>
</comment>
<reference evidence="10" key="1">
    <citation type="journal article" date="2023" name="Mol. Biol. Evol.">
        <title>Third-Generation Sequencing Reveals the Adaptive Role of the Epigenome in Three Deep-Sea Polychaetes.</title>
        <authorList>
            <person name="Perez M."/>
            <person name="Aroh O."/>
            <person name="Sun Y."/>
            <person name="Lan Y."/>
            <person name="Juniper S.K."/>
            <person name="Young C.R."/>
            <person name="Angers B."/>
            <person name="Qian P.Y."/>
        </authorList>
    </citation>
    <scope>NUCLEOTIDE SEQUENCE</scope>
    <source>
        <strain evidence="10">R07B-5</strain>
    </source>
</reference>
<accession>A0AAD9N5I4</accession>
<feature type="domain" description="Deacetylase sirtuin-type" evidence="9">
    <location>
        <begin position="14"/>
        <end position="178"/>
    </location>
</feature>
<evidence type="ECO:0000259" key="9">
    <source>
        <dbReference type="PROSITE" id="PS50305"/>
    </source>
</evidence>
<keyword evidence="11" id="KW-1185">Reference proteome</keyword>
<evidence type="ECO:0000256" key="5">
    <source>
        <dbReference type="ARBA" id="ARBA00023027"/>
    </source>
</evidence>
<evidence type="ECO:0000313" key="10">
    <source>
        <dbReference type="EMBL" id="KAK2156218.1"/>
    </source>
</evidence>
<dbReference type="Gene3D" id="3.40.50.1220">
    <property type="entry name" value="TPP-binding domain"/>
    <property type="match status" value="1"/>
</dbReference>
<dbReference type="InterPro" id="IPR026590">
    <property type="entry name" value="Ssirtuin_cat_dom"/>
</dbReference>
<evidence type="ECO:0000256" key="7">
    <source>
        <dbReference type="ARBA" id="ARBA00048905"/>
    </source>
</evidence>
<proteinExistence type="predicted"/>
<evidence type="ECO:0000256" key="2">
    <source>
        <dbReference type="ARBA" id="ARBA00022679"/>
    </source>
</evidence>
<name>A0AAD9N5I4_RIDPI</name>
<dbReference type="Pfam" id="PF02146">
    <property type="entry name" value="SIR2"/>
    <property type="match status" value="1"/>
</dbReference>
<dbReference type="Proteomes" id="UP001209878">
    <property type="component" value="Unassembled WGS sequence"/>
</dbReference>
<sequence length="178" mass="19678">MMSERLSLKEKPVQLLEEVTFDGVAKYISSDKCKNIIVMAGAGIATSAGIPDFRSPGTGLYDNLQKYNLSSPTDIFSISFFQDNPEPFFQLAKELWPGHYKPTPSHYFVRLLGQKGLLLRHFTQVSCSVTDVSLSHSCDSQSQSCLSVTAVSLSHSHVPQSQSLHLVTVMSLSHSCYF</sequence>
<comment type="catalytic activity">
    <reaction evidence="7">
        <text>N(6)-tetradecanoyl-L-lysyl-[protein] + NAD(+) + H2O = 2''-O-tetradecanoyl-ADP-D-ribose + nicotinamide + L-lysyl-[protein]</text>
        <dbReference type="Rhea" id="RHEA:70567"/>
        <dbReference type="Rhea" id="RHEA-COMP:9752"/>
        <dbReference type="Rhea" id="RHEA-COMP:15437"/>
        <dbReference type="ChEBI" id="CHEBI:15377"/>
        <dbReference type="ChEBI" id="CHEBI:17154"/>
        <dbReference type="ChEBI" id="CHEBI:29969"/>
        <dbReference type="ChEBI" id="CHEBI:57540"/>
        <dbReference type="ChEBI" id="CHEBI:141129"/>
        <dbReference type="ChEBI" id="CHEBI:189674"/>
    </reaction>
    <physiologicalReaction direction="left-to-right" evidence="7">
        <dbReference type="Rhea" id="RHEA:70568"/>
    </physiologicalReaction>
</comment>
<organism evidence="10 11">
    <name type="scientific">Ridgeia piscesae</name>
    <name type="common">Tubeworm</name>
    <dbReference type="NCBI Taxonomy" id="27915"/>
    <lineage>
        <taxon>Eukaryota</taxon>
        <taxon>Metazoa</taxon>
        <taxon>Spiralia</taxon>
        <taxon>Lophotrochozoa</taxon>
        <taxon>Annelida</taxon>
        <taxon>Polychaeta</taxon>
        <taxon>Sedentaria</taxon>
        <taxon>Canalipalpata</taxon>
        <taxon>Sabellida</taxon>
        <taxon>Siboglinidae</taxon>
        <taxon>Ridgeia</taxon>
    </lineage>
</organism>
<comment type="cofactor">
    <cofactor evidence="1">
        <name>Zn(2+)</name>
        <dbReference type="ChEBI" id="CHEBI:29105"/>
    </cofactor>
</comment>
<dbReference type="GO" id="GO:0046872">
    <property type="term" value="F:metal ion binding"/>
    <property type="evidence" value="ECO:0007669"/>
    <property type="project" value="UniProtKB-KW"/>
</dbReference>
<dbReference type="InterPro" id="IPR026591">
    <property type="entry name" value="Sirtuin_cat_small_dom_sf"/>
</dbReference>
<dbReference type="AlphaFoldDB" id="A0AAD9N5I4"/>
<evidence type="ECO:0000256" key="1">
    <source>
        <dbReference type="ARBA" id="ARBA00001947"/>
    </source>
</evidence>
<dbReference type="Gene3D" id="3.30.1600.10">
    <property type="entry name" value="SIR2/SIRT2 'Small Domain"/>
    <property type="match status" value="1"/>
</dbReference>
<keyword evidence="3" id="KW-0479">Metal-binding</keyword>
<dbReference type="SUPFAM" id="SSF52467">
    <property type="entry name" value="DHS-like NAD/FAD-binding domain"/>
    <property type="match status" value="1"/>
</dbReference>
<dbReference type="GO" id="GO:0070403">
    <property type="term" value="F:NAD+ binding"/>
    <property type="evidence" value="ECO:0007669"/>
    <property type="project" value="InterPro"/>
</dbReference>
<dbReference type="GO" id="GO:0017136">
    <property type="term" value="F:histone deacetylase activity, NAD-dependent"/>
    <property type="evidence" value="ECO:0007669"/>
    <property type="project" value="TreeGrafter"/>
</dbReference>
<dbReference type="PROSITE" id="PS50305">
    <property type="entry name" value="SIRTUIN"/>
    <property type="match status" value="1"/>
</dbReference>
<evidence type="ECO:0000256" key="6">
    <source>
        <dbReference type="ARBA" id="ARBA00048378"/>
    </source>
</evidence>
<evidence type="ECO:0000256" key="4">
    <source>
        <dbReference type="ARBA" id="ARBA00022833"/>
    </source>
</evidence>